<organism evidence="2 3">
    <name type="scientific">Aminobacter carboxidus</name>
    <dbReference type="NCBI Taxonomy" id="376165"/>
    <lineage>
        <taxon>Bacteria</taxon>
        <taxon>Pseudomonadati</taxon>
        <taxon>Pseudomonadota</taxon>
        <taxon>Alphaproteobacteria</taxon>
        <taxon>Hyphomicrobiales</taxon>
        <taxon>Phyllobacteriaceae</taxon>
        <taxon>Aminobacter</taxon>
    </lineage>
</organism>
<name>A0A8E1WHP0_9HYPH</name>
<dbReference type="EMBL" id="JACHGI010000011">
    <property type="protein sequence ID" value="MBB6468588.1"/>
    <property type="molecule type" value="Genomic_DNA"/>
</dbReference>
<accession>A0A8E1WHP0</accession>
<reference evidence="2 3" key="1">
    <citation type="submission" date="2020-08" db="EMBL/GenBank/DDBJ databases">
        <title>Genomic Encyclopedia of Type Strains, Phase IV (KMG-IV): sequencing the most valuable type-strain genomes for metagenomic binning, comparative biology and taxonomic classification.</title>
        <authorList>
            <person name="Goeker M."/>
        </authorList>
    </citation>
    <scope>NUCLEOTIDE SEQUENCE [LARGE SCALE GENOMIC DNA]</scope>
    <source>
        <strain evidence="2 3">DSM 17454</strain>
    </source>
</reference>
<evidence type="ECO:0000313" key="3">
    <source>
        <dbReference type="Proteomes" id="UP000532373"/>
    </source>
</evidence>
<feature type="domain" description="ABC-three component systems C-terminal" evidence="1">
    <location>
        <begin position="163"/>
        <end position="307"/>
    </location>
</feature>
<gene>
    <name evidence="2" type="ORF">HNQ96_004472</name>
</gene>
<proteinExistence type="predicted"/>
<comment type="caution">
    <text evidence="2">The sequence shown here is derived from an EMBL/GenBank/DDBJ whole genome shotgun (WGS) entry which is preliminary data.</text>
</comment>
<evidence type="ECO:0000313" key="2">
    <source>
        <dbReference type="EMBL" id="MBB6468588.1"/>
    </source>
</evidence>
<evidence type="ECO:0000259" key="1">
    <source>
        <dbReference type="Pfam" id="PF20279"/>
    </source>
</evidence>
<dbReference type="AlphaFoldDB" id="A0A8E1WHP0"/>
<dbReference type="InterPro" id="IPR046917">
    <property type="entry name" value="ABC-3C_CTD12"/>
</dbReference>
<sequence>MKRDFFLYELSDDEFEGLVVQIAKHLLGLGVSPFAAGKDGGRDGKFHGTAERYPSTSSPLIGHVVLQAKHINAPDRSCSDRDFQRLLKGEHPNIKARVKDGICDHYMVFANRKYTAGTDAKLIAELEACGVQTAHILGLEYMHSLLESHAELQKFLPNARDAAPFVFDPDEFIEVIHAFRDYTKDDDESAYSSAFDFESVKLKDKNQINGLTEDYFKQVIVARSMPYFDKIKDFLSNPRNREFANIYADSAAEMKESILLHRSQFPNFDHVFNFLYGHIQKQRPALRQKRRLVSILLHYMYCHCDIGSKDLSGLLEAEHADA</sequence>
<dbReference type="Proteomes" id="UP000532373">
    <property type="component" value="Unassembled WGS sequence"/>
</dbReference>
<dbReference type="Pfam" id="PF20279">
    <property type="entry name" value="CTD12"/>
    <property type="match status" value="1"/>
</dbReference>
<protein>
    <recommendedName>
        <fullName evidence="1">ABC-three component systems C-terminal domain-containing protein</fullName>
    </recommendedName>
</protein>